<dbReference type="AlphaFoldDB" id="A0A6N0GXS0"/>
<feature type="transmembrane region" description="Helical" evidence="18">
    <location>
        <begin position="191"/>
        <end position="211"/>
    </location>
</feature>
<accession>A0A6N0GXS0</accession>
<dbReference type="PRINTS" id="PR01436">
    <property type="entry name" value="NADHDHGNASE2"/>
</dbReference>
<keyword evidence="7 18" id="KW-0679">Respiratory chain</keyword>
<keyword evidence="10 18" id="KW-1278">Translocase</keyword>
<dbReference type="GO" id="GO:0005743">
    <property type="term" value="C:mitochondrial inner membrane"/>
    <property type="evidence" value="ECO:0007669"/>
    <property type="project" value="UniProtKB-SubCell"/>
</dbReference>
<evidence type="ECO:0000256" key="6">
    <source>
        <dbReference type="ARBA" id="ARBA00022448"/>
    </source>
</evidence>
<evidence type="ECO:0000256" key="1">
    <source>
        <dbReference type="ARBA" id="ARBA00003257"/>
    </source>
</evidence>
<evidence type="ECO:0000256" key="13">
    <source>
        <dbReference type="ARBA" id="ARBA00023027"/>
    </source>
</evidence>
<feature type="transmembrane region" description="Helical" evidence="18">
    <location>
        <begin position="231"/>
        <end position="251"/>
    </location>
</feature>
<gene>
    <name evidence="20" type="primary">ND2</name>
</gene>
<keyword evidence="14 18" id="KW-0830">Ubiquinone</keyword>
<evidence type="ECO:0000313" key="20">
    <source>
        <dbReference type="EMBL" id="QKQ14762.1"/>
    </source>
</evidence>
<comment type="function">
    <text evidence="18">Core subunit of the mitochondrial membrane respiratory chain NADH dehydrogenase (Complex I) which catalyzes electron transfer from NADH through the respiratory chain, using ubiquinone as an electron acceptor. Essential for the catalytic activity and assembly of complex I.</text>
</comment>
<dbReference type="InterPro" id="IPR050175">
    <property type="entry name" value="Complex_I_Subunit_2"/>
</dbReference>
<evidence type="ECO:0000256" key="8">
    <source>
        <dbReference type="ARBA" id="ARBA00022692"/>
    </source>
</evidence>
<dbReference type="Pfam" id="PF00361">
    <property type="entry name" value="Proton_antipo_M"/>
    <property type="match status" value="1"/>
</dbReference>
<organism evidence="20">
    <name type="scientific">Coccidophilus cariba</name>
    <dbReference type="NCBI Taxonomy" id="2743657"/>
    <lineage>
        <taxon>Eukaryota</taxon>
        <taxon>Metazoa</taxon>
        <taxon>Ecdysozoa</taxon>
        <taxon>Arthropoda</taxon>
        <taxon>Hexapoda</taxon>
        <taxon>Insecta</taxon>
        <taxon>Pterygota</taxon>
        <taxon>Neoptera</taxon>
        <taxon>Endopterygota</taxon>
        <taxon>Coleoptera</taxon>
        <taxon>Polyphaga</taxon>
        <taxon>Cucujiformia</taxon>
        <taxon>Coccinelloidea</taxon>
        <taxon>Coccinellidae</taxon>
        <taxon>Sticholotidinae</taxon>
        <taxon>Microweiseini</taxon>
        <taxon>Coccidophilus</taxon>
    </lineage>
</organism>
<feature type="transmembrane region" description="Helical" evidence="18">
    <location>
        <begin position="51"/>
        <end position="71"/>
    </location>
</feature>
<evidence type="ECO:0000256" key="10">
    <source>
        <dbReference type="ARBA" id="ARBA00022967"/>
    </source>
</evidence>
<evidence type="ECO:0000256" key="5">
    <source>
        <dbReference type="ARBA" id="ARBA00021008"/>
    </source>
</evidence>
<keyword evidence="15 18" id="KW-0496">Mitochondrion</keyword>
<keyword evidence="16 18" id="KW-0472">Membrane</keyword>
<reference evidence="20" key="1">
    <citation type="journal article" date="2019" name="Mitochondrial DNA Part B Resour">
        <title>Next-generation sequencing yields mitochondrial genome of Coccidophilus cariba Gordon (Coleoptera: Coccinellidae) from museum specimen.</title>
        <authorList>
            <person name="Nattier R."/>
            <person name="Salazar K."/>
        </authorList>
    </citation>
    <scope>NUCLEOTIDE SEQUENCE</scope>
</reference>
<evidence type="ECO:0000256" key="14">
    <source>
        <dbReference type="ARBA" id="ARBA00023075"/>
    </source>
</evidence>
<evidence type="ECO:0000256" key="9">
    <source>
        <dbReference type="ARBA" id="ARBA00022792"/>
    </source>
</evidence>
<feature type="transmembrane region" description="Helical" evidence="18">
    <location>
        <begin position="115"/>
        <end position="135"/>
    </location>
</feature>
<keyword evidence="6" id="KW-0813">Transport</keyword>
<proteinExistence type="inferred from homology"/>
<keyword evidence="12 18" id="KW-1133">Transmembrane helix</keyword>
<evidence type="ECO:0000256" key="4">
    <source>
        <dbReference type="ARBA" id="ARBA00012944"/>
    </source>
</evidence>
<evidence type="ECO:0000256" key="16">
    <source>
        <dbReference type="ARBA" id="ARBA00023136"/>
    </source>
</evidence>
<sequence length="330" mass="38996">MLFFNTLMVGTFISISAYSWFSMWVGLEINLLSFIPLIWIKNNALSSESAIKYFIVQSLASIFILFSVILNLTMSEFFYNISHFFYIIMDSALLTKMGAAPFHFWMPEICEGLTWWNNLILLTWQKIAPFLLIFFNPLSEMYIIIIIISSMLTSGILGWNQVSLRKIMVYSSINHMGWMLSFSFLNQSLWIYYFSMYTFLSLSLIIFFNFFKINFFQQIFFLLKNNKNLKIFFFLNFFSLGGLPPLIGFFPKWISISMLLNNNFFILSIIMTLLTLFTLYFYLRLSISSLVLTQTNNLNYFFLGKKNFFLSLMNFFNLLGMMLIPLLWNF</sequence>
<evidence type="ECO:0000256" key="12">
    <source>
        <dbReference type="ARBA" id="ARBA00022989"/>
    </source>
</evidence>
<comment type="subcellular location">
    <subcellularLocation>
        <location evidence="2 18">Mitochondrion inner membrane</location>
        <topology evidence="2 18">Multi-pass membrane protein</topology>
    </subcellularLocation>
</comment>
<protein>
    <recommendedName>
        <fullName evidence="5 18">NADH-ubiquinone oxidoreductase chain 2</fullName>
        <ecNumber evidence="4 18">7.1.1.2</ecNumber>
    </recommendedName>
</protein>
<keyword evidence="13 18" id="KW-0520">NAD</keyword>
<feature type="domain" description="NADH:quinone oxidoreductase/Mrp antiporter transmembrane" evidence="19">
    <location>
        <begin position="17"/>
        <end position="278"/>
    </location>
</feature>
<evidence type="ECO:0000256" key="17">
    <source>
        <dbReference type="ARBA" id="ARBA00049551"/>
    </source>
</evidence>
<dbReference type="InterPro" id="IPR001750">
    <property type="entry name" value="ND/Mrp_TM"/>
</dbReference>
<name>A0A6N0GXS0_9CUCU</name>
<dbReference type="InterPro" id="IPR003917">
    <property type="entry name" value="NADH_UbQ_OxRdtase_chain2"/>
</dbReference>
<keyword evidence="8 18" id="KW-0812">Transmembrane</keyword>
<feature type="transmembrane region" description="Helical" evidence="18">
    <location>
        <begin position="308"/>
        <end position="328"/>
    </location>
</feature>
<feature type="transmembrane region" description="Helical" evidence="18">
    <location>
        <begin position="20"/>
        <end position="39"/>
    </location>
</feature>
<evidence type="ECO:0000256" key="2">
    <source>
        <dbReference type="ARBA" id="ARBA00004448"/>
    </source>
</evidence>
<dbReference type="PANTHER" id="PTHR46552:SF1">
    <property type="entry name" value="NADH-UBIQUINONE OXIDOREDUCTASE CHAIN 2"/>
    <property type="match status" value="1"/>
</dbReference>
<comment type="function">
    <text evidence="1">Core subunit of the mitochondrial membrane respiratory chain NADH dehydrogenase (Complex I) that is believed to belong to the minimal assembly required for catalysis. Complex I functions in the transfer of electrons from NADH to the respiratory chain. The immediate electron acceptor for the enzyme is believed to be ubiquinone.</text>
</comment>
<evidence type="ECO:0000256" key="3">
    <source>
        <dbReference type="ARBA" id="ARBA00007012"/>
    </source>
</evidence>
<dbReference type="PANTHER" id="PTHR46552">
    <property type="entry name" value="NADH-UBIQUINONE OXIDOREDUCTASE CHAIN 2"/>
    <property type="match status" value="1"/>
</dbReference>
<comment type="similarity">
    <text evidence="3 18">Belongs to the complex I subunit 2 family.</text>
</comment>
<dbReference type="EMBL" id="MN447521">
    <property type="protein sequence ID" value="QKQ14762.1"/>
    <property type="molecule type" value="Genomic_DNA"/>
</dbReference>
<evidence type="ECO:0000259" key="19">
    <source>
        <dbReference type="Pfam" id="PF00361"/>
    </source>
</evidence>
<evidence type="ECO:0000256" key="18">
    <source>
        <dbReference type="RuleBase" id="RU003403"/>
    </source>
</evidence>
<keyword evidence="11 18" id="KW-0249">Electron transport</keyword>
<dbReference type="GO" id="GO:0008137">
    <property type="term" value="F:NADH dehydrogenase (ubiquinone) activity"/>
    <property type="evidence" value="ECO:0007669"/>
    <property type="project" value="UniProtKB-EC"/>
</dbReference>
<dbReference type="EC" id="7.1.1.2" evidence="4 18"/>
<keyword evidence="9 18" id="KW-0999">Mitochondrion inner membrane</keyword>
<evidence type="ECO:0000256" key="11">
    <source>
        <dbReference type="ARBA" id="ARBA00022982"/>
    </source>
</evidence>
<evidence type="ECO:0000256" key="15">
    <source>
        <dbReference type="ARBA" id="ARBA00023128"/>
    </source>
</evidence>
<feature type="transmembrane region" description="Helical" evidence="18">
    <location>
        <begin position="263"/>
        <end position="283"/>
    </location>
</feature>
<feature type="transmembrane region" description="Helical" evidence="18">
    <location>
        <begin position="141"/>
        <end position="160"/>
    </location>
</feature>
<geneLocation type="mitochondrion" evidence="20"/>
<dbReference type="GO" id="GO:0006120">
    <property type="term" value="P:mitochondrial electron transport, NADH to ubiquinone"/>
    <property type="evidence" value="ECO:0007669"/>
    <property type="project" value="InterPro"/>
</dbReference>
<comment type="catalytic activity">
    <reaction evidence="17 18">
        <text>a ubiquinone + NADH + 5 H(+)(in) = a ubiquinol + NAD(+) + 4 H(+)(out)</text>
        <dbReference type="Rhea" id="RHEA:29091"/>
        <dbReference type="Rhea" id="RHEA-COMP:9565"/>
        <dbReference type="Rhea" id="RHEA-COMP:9566"/>
        <dbReference type="ChEBI" id="CHEBI:15378"/>
        <dbReference type="ChEBI" id="CHEBI:16389"/>
        <dbReference type="ChEBI" id="CHEBI:17976"/>
        <dbReference type="ChEBI" id="CHEBI:57540"/>
        <dbReference type="ChEBI" id="CHEBI:57945"/>
        <dbReference type="EC" id="7.1.1.2"/>
    </reaction>
</comment>
<evidence type="ECO:0000256" key="7">
    <source>
        <dbReference type="ARBA" id="ARBA00022660"/>
    </source>
</evidence>